<accession>A0A5C8E9X3</accession>
<dbReference type="EMBL" id="SAXX01000003">
    <property type="protein sequence ID" value="TXJ34859.1"/>
    <property type="molecule type" value="Genomic_DNA"/>
</dbReference>
<dbReference type="Proteomes" id="UP000324707">
    <property type="component" value="Unassembled WGS sequence"/>
</dbReference>
<proteinExistence type="predicted"/>
<evidence type="ECO:0000313" key="3">
    <source>
        <dbReference type="Proteomes" id="UP000324707"/>
    </source>
</evidence>
<protein>
    <submittedName>
        <fullName evidence="2">Extracellular solute-binding protein</fullName>
    </submittedName>
</protein>
<dbReference type="Gene3D" id="3.40.190.10">
    <property type="entry name" value="Periplasmic binding protein-like II"/>
    <property type="match status" value="2"/>
</dbReference>
<dbReference type="InterPro" id="IPR026045">
    <property type="entry name" value="Ferric-bd"/>
</dbReference>
<dbReference type="PANTHER" id="PTHR30006">
    <property type="entry name" value="THIAMINE-BINDING PERIPLASMIC PROTEIN-RELATED"/>
    <property type="match status" value="1"/>
</dbReference>
<dbReference type="SUPFAM" id="SSF53850">
    <property type="entry name" value="Periplasmic binding protein-like II"/>
    <property type="match status" value="1"/>
</dbReference>
<evidence type="ECO:0000313" key="2">
    <source>
        <dbReference type="EMBL" id="TXJ34859.1"/>
    </source>
</evidence>
<sequence length="332" mass="37852">MKKVLFILLVLFLVSCSGTNKKEKVVIYSPHLDAILQSVAERFEEATGIYVEFIRVNTDACVDRIRSEKESPKADIMYGGSASYYEILKKEGLLEKSNPTWKNNIDKDFIDKDGYWYAPMQTPAVIFYNTNNIKGNMIPKDWFDITNSIYKDKLQWLRVGGTANTYIACMVYLIEKSDSLDGAWKFLKAFDNNVSQYYAEGGLMYNDINSPMGCISMFVLPNIANGIYQSGYPWAVAKTKSGVINIIDAISLIKGSPNPDNAKKFIEFAGSRENMIKLANDFNRMPTDLEALKEGPQWMQEFDMPSMPIDWAVISEKMGEWVKYFDENIRSK</sequence>
<dbReference type="PIRSF" id="PIRSF002825">
    <property type="entry name" value="CfbpA"/>
    <property type="match status" value="1"/>
</dbReference>
<gene>
    <name evidence="2" type="ORF">EPJ69_01400</name>
</gene>
<dbReference type="PROSITE" id="PS51257">
    <property type="entry name" value="PROKAR_LIPOPROTEIN"/>
    <property type="match status" value="1"/>
</dbReference>
<dbReference type="RefSeq" id="WP_147735602.1">
    <property type="nucleotide sequence ID" value="NZ_SAXX01000003.1"/>
</dbReference>
<dbReference type="AlphaFoldDB" id="A0A5C8E9X3"/>
<organism evidence="2 3">
    <name type="scientific">Brachyspira aalborgi</name>
    <dbReference type="NCBI Taxonomy" id="29522"/>
    <lineage>
        <taxon>Bacteria</taxon>
        <taxon>Pseudomonadati</taxon>
        <taxon>Spirochaetota</taxon>
        <taxon>Spirochaetia</taxon>
        <taxon>Brachyspirales</taxon>
        <taxon>Brachyspiraceae</taxon>
        <taxon>Brachyspira</taxon>
    </lineage>
</organism>
<dbReference type="Pfam" id="PF13343">
    <property type="entry name" value="SBP_bac_6"/>
    <property type="match status" value="1"/>
</dbReference>
<evidence type="ECO:0000256" key="1">
    <source>
        <dbReference type="ARBA" id="ARBA00022729"/>
    </source>
</evidence>
<name>A0A5C8E9X3_9SPIR</name>
<keyword evidence="1" id="KW-0732">Signal</keyword>
<comment type="caution">
    <text evidence="2">The sequence shown here is derived from an EMBL/GenBank/DDBJ whole genome shotgun (WGS) entry which is preliminary data.</text>
</comment>
<reference evidence="2 3" key="1">
    <citation type="journal article" date="1992" name="Lakartidningen">
        <title>[Penicillin V and not amoxicillin is the first choice preparation in acute otitis].</title>
        <authorList>
            <person name="Kamme C."/>
            <person name="Lundgren K."/>
            <person name="Prellner K."/>
        </authorList>
    </citation>
    <scope>NUCLEOTIDE SEQUENCE [LARGE SCALE GENOMIC DNA]</scope>
    <source>
        <strain evidence="2 3">PC5538III-lc</strain>
    </source>
</reference>